<evidence type="ECO:0000256" key="1">
    <source>
        <dbReference type="ARBA" id="ARBA00022714"/>
    </source>
</evidence>
<evidence type="ECO:0000313" key="8">
    <source>
        <dbReference type="Proteomes" id="UP000621560"/>
    </source>
</evidence>
<dbReference type="Pfam" id="PF00355">
    <property type="entry name" value="Rieske"/>
    <property type="match status" value="1"/>
</dbReference>
<dbReference type="Gene3D" id="2.102.10.10">
    <property type="entry name" value="Rieske [2Fe-2S] iron-sulphur domain"/>
    <property type="match status" value="1"/>
</dbReference>
<organism evidence="7 8">
    <name type="scientific">Paenibacillus sabuli</name>
    <dbReference type="NCBI Taxonomy" id="2772509"/>
    <lineage>
        <taxon>Bacteria</taxon>
        <taxon>Bacillati</taxon>
        <taxon>Bacillota</taxon>
        <taxon>Bacilli</taxon>
        <taxon>Bacillales</taxon>
        <taxon>Paenibacillaceae</taxon>
        <taxon>Paenibacillus</taxon>
    </lineage>
</organism>
<keyword evidence="1" id="KW-0001">2Fe-2S</keyword>
<sequence>MTAGRTWIAAAELEDLRQGVAKLVVIGGIELGLFRESERVYAVRNLCPHALAPICAGKVEGVLVADADGAYDYQAERRVLRCPWHHWEFELDGGRAVCNIRQRIQTFETKIADGKVWVWIKP</sequence>
<accession>A0A927BTB5</accession>
<dbReference type="PROSITE" id="PS51296">
    <property type="entry name" value="RIESKE"/>
    <property type="match status" value="1"/>
</dbReference>
<dbReference type="GO" id="GO:0046872">
    <property type="term" value="F:metal ion binding"/>
    <property type="evidence" value="ECO:0007669"/>
    <property type="project" value="UniProtKB-KW"/>
</dbReference>
<keyword evidence="4" id="KW-0408">Iron</keyword>
<dbReference type="AlphaFoldDB" id="A0A927BTB5"/>
<evidence type="ECO:0000256" key="2">
    <source>
        <dbReference type="ARBA" id="ARBA00022723"/>
    </source>
</evidence>
<dbReference type="GO" id="GO:0051537">
    <property type="term" value="F:2 iron, 2 sulfur cluster binding"/>
    <property type="evidence" value="ECO:0007669"/>
    <property type="project" value="UniProtKB-KW"/>
</dbReference>
<dbReference type="RefSeq" id="WP_190916259.1">
    <property type="nucleotide sequence ID" value="NZ_JACXIZ010000013.1"/>
</dbReference>
<keyword evidence="8" id="KW-1185">Reference proteome</keyword>
<evidence type="ECO:0000313" key="7">
    <source>
        <dbReference type="EMBL" id="MBD2845048.1"/>
    </source>
</evidence>
<dbReference type="GO" id="GO:0004497">
    <property type="term" value="F:monooxygenase activity"/>
    <property type="evidence" value="ECO:0007669"/>
    <property type="project" value="UniProtKB-ARBA"/>
</dbReference>
<dbReference type="GO" id="GO:0016705">
    <property type="term" value="F:oxidoreductase activity, acting on paired donors, with incorporation or reduction of molecular oxygen"/>
    <property type="evidence" value="ECO:0007669"/>
    <property type="project" value="UniProtKB-ARBA"/>
</dbReference>
<dbReference type="InterPro" id="IPR050584">
    <property type="entry name" value="Cholesterol_7-desaturase"/>
</dbReference>
<name>A0A927BTB5_9BACL</name>
<keyword evidence="5" id="KW-0411">Iron-sulfur</keyword>
<evidence type="ECO:0000256" key="4">
    <source>
        <dbReference type="ARBA" id="ARBA00023004"/>
    </source>
</evidence>
<keyword evidence="2" id="KW-0479">Metal-binding</keyword>
<feature type="domain" description="Rieske" evidence="6">
    <location>
        <begin position="8"/>
        <end position="118"/>
    </location>
</feature>
<evidence type="ECO:0000259" key="6">
    <source>
        <dbReference type="PROSITE" id="PS51296"/>
    </source>
</evidence>
<evidence type="ECO:0000256" key="3">
    <source>
        <dbReference type="ARBA" id="ARBA00023002"/>
    </source>
</evidence>
<evidence type="ECO:0000256" key="5">
    <source>
        <dbReference type="ARBA" id="ARBA00023014"/>
    </source>
</evidence>
<protein>
    <submittedName>
        <fullName evidence="7">Rieske 2Fe-2S domain-containing protein</fullName>
    </submittedName>
</protein>
<dbReference type="PANTHER" id="PTHR21266">
    <property type="entry name" value="IRON-SULFUR DOMAIN CONTAINING PROTEIN"/>
    <property type="match status" value="1"/>
</dbReference>
<dbReference type="InterPro" id="IPR036922">
    <property type="entry name" value="Rieske_2Fe-2S_sf"/>
</dbReference>
<reference evidence="7" key="1">
    <citation type="submission" date="2020-09" db="EMBL/GenBank/DDBJ databases">
        <title>A novel bacterium of genus Paenibacillus, isolated from South China Sea.</title>
        <authorList>
            <person name="Huang H."/>
            <person name="Mo K."/>
            <person name="Hu Y."/>
        </authorList>
    </citation>
    <scope>NUCLEOTIDE SEQUENCE</scope>
    <source>
        <strain evidence="7">IB182496</strain>
    </source>
</reference>
<proteinExistence type="predicted"/>
<gene>
    <name evidence="7" type="ORF">IDH44_07585</name>
</gene>
<dbReference type="Proteomes" id="UP000621560">
    <property type="component" value="Unassembled WGS sequence"/>
</dbReference>
<dbReference type="SUPFAM" id="SSF50022">
    <property type="entry name" value="ISP domain"/>
    <property type="match status" value="1"/>
</dbReference>
<dbReference type="PANTHER" id="PTHR21266:SF60">
    <property type="entry name" value="3-KETOSTEROID-9-ALPHA-MONOOXYGENASE, OXYGENASE COMPONENT"/>
    <property type="match status" value="1"/>
</dbReference>
<dbReference type="EMBL" id="JACXIZ010000013">
    <property type="protein sequence ID" value="MBD2845048.1"/>
    <property type="molecule type" value="Genomic_DNA"/>
</dbReference>
<dbReference type="InterPro" id="IPR017941">
    <property type="entry name" value="Rieske_2Fe-2S"/>
</dbReference>
<comment type="caution">
    <text evidence="7">The sequence shown here is derived from an EMBL/GenBank/DDBJ whole genome shotgun (WGS) entry which is preliminary data.</text>
</comment>
<keyword evidence="3" id="KW-0560">Oxidoreductase</keyword>